<dbReference type="RefSeq" id="WP_204909613.1">
    <property type="nucleotide sequence ID" value="NZ_JACJLV010000046.1"/>
</dbReference>
<proteinExistence type="predicted"/>
<sequence>MVDFIALAVLAAMLGSAITYIVKAKKKGVKCIGCPAGGKCSGCKK</sequence>
<reference evidence="1" key="2">
    <citation type="journal article" date="2021" name="Sci. Rep.">
        <title>The distribution of antibiotic resistance genes in chicken gut microbiota commensals.</title>
        <authorList>
            <person name="Juricova H."/>
            <person name="Matiasovicova J."/>
            <person name="Kubasova T."/>
            <person name="Cejkova D."/>
            <person name="Rychlik I."/>
        </authorList>
    </citation>
    <scope>NUCLEOTIDE SEQUENCE</scope>
    <source>
        <strain evidence="1">An420c</strain>
    </source>
</reference>
<comment type="caution">
    <text evidence="1">The sequence shown here is derived from an EMBL/GenBank/DDBJ whole genome shotgun (WGS) entry which is preliminary data.</text>
</comment>
<accession>A0A938XJ23</accession>
<protein>
    <submittedName>
        <fullName evidence="1">FeoB-associated Cys-rich membrane protein</fullName>
    </submittedName>
</protein>
<dbReference type="AlphaFoldDB" id="A0A938XJ23"/>
<dbReference type="EMBL" id="JACJLV010000046">
    <property type="protein sequence ID" value="MBM6827621.1"/>
    <property type="molecule type" value="Genomic_DNA"/>
</dbReference>
<evidence type="ECO:0000313" key="2">
    <source>
        <dbReference type="Proteomes" id="UP000713880"/>
    </source>
</evidence>
<keyword evidence="2" id="KW-1185">Reference proteome</keyword>
<reference evidence="1" key="1">
    <citation type="submission" date="2020-08" db="EMBL/GenBank/DDBJ databases">
        <authorList>
            <person name="Cejkova D."/>
            <person name="Kubasova T."/>
            <person name="Jahodarova E."/>
            <person name="Rychlik I."/>
        </authorList>
    </citation>
    <scope>NUCLEOTIDE SEQUENCE</scope>
    <source>
        <strain evidence="1">An420c</strain>
    </source>
</reference>
<name>A0A938XJ23_9CLOT</name>
<organism evidence="1 2">
    <name type="scientific">Mordavella massiliensis</name>
    <dbReference type="NCBI Taxonomy" id="1871024"/>
    <lineage>
        <taxon>Bacteria</taxon>
        <taxon>Bacillati</taxon>
        <taxon>Bacillota</taxon>
        <taxon>Clostridia</taxon>
        <taxon>Eubacteriales</taxon>
        <taxon>Clostridiaceae</taxon>
        <taxon>Mordavella</taxon>
    </lineage>
</organism>
<dbReference type="Proteomes" id="UP000713880">
    <property type="component" value="Unassembled WGS sequence"/>
</dbReference>
<evidence type="ECO:0000313" key="1">
    <source>
        <dbReference type="EMBL" id="MBM6827621.1"/>
    </source>
</evidence>
<gene>
    <name evidence="1" type="ORF">H6A13_11035</name>
</gene>